<dbReference type="SUPFAM" id="SSF46785">
    <property type="entry name" value="Winged helix' DNA-binding domain"/>
    <property type="match status" value="1"/>
</dbReference>
<evidence type="ECO:0000256" key="1">
    <source>
        <dbReference type="ARBA" id="ARBA00022679"/>
    </source>
</evidence>
<evidence type="ECO:0000313" key="5">
    <source>
        <dbReference type="Proteomes" id="UP001548832"/>
    </source>
</evidence>
<dbReference type="InterPro" id="IPR036388">
    <property type="entry name" value="WH-like_DNA-bd_sf"/>
</dbReference>
<keyword evidence="1 4" id="KW-0808">Transferase</keyword>
<accession>A0ABV2DCH5</accession>
<dbReference type="InterPro" id="IPR050769">
    <property type="entry name" value="NAT_camello-type"/>
</dbReference>
<dbReference type="InterPro" id="IPR000835">
    <property type="entry name" value="HTH_MarR-typ"/>
</dbReference>
<reference evidence="4 5" key="1">
    <citation type="submission" date="2024-06" db="EMBL/GenBank/DDBJ databases">
        <authorList>
            <person name="Kim D.-U."/>
        </authorList>
    </citation>
    <scope>NUCLEOTIDE SEQUENCE [LARGE SCALE GENOMIC DNA]</scope>
    <source>
        <strain evidence="4 5">KACC15460</strain>
    </source>
</reference>
<dbReference type="PROSITE" id="PS51186">
    <property type="entry name" value="GNAT"/>
    <property type="match status" value="1"/>
</dbReference>
<dbReference type="Gene3D" id="3.40.630.30">
    <property type="match status" value="1"/>
</dbReference>
<dbReference type="Pfam" id="PF01047">
    <property type="entry name" value="MarR"/>
    <property type="match status" value="1"/>
</dbReference>
<dbReference type="SUPFAM" id="SSF55729">
    <property type="entry name" value="Acyl-CoA N-acyltransferases (Nat)"/>
    <property type="match status" value="1"/>
</dbReference>
<dbReference type="SMART" id="SM00347">
    <property type="entry name" value="HTH_MARR"/>
    <property type="match status" value="1"/>
</dbReference>
<dbReference type="InterPro" id="IPR016181">
    <property type="entry name" value="Acyl_CoA_acyltransferase"/>
</dbReference>
<dbReference type="PANTHER" id="PTHR13947:SF37">
    <property type="entry name" value="LD18367P"/>
    <property type="match status" value="1"/>
</dbReference>
<proteinExistence type="predicted"/>
<evidence type="ECO:0000259" key="3">
    <source>
        <dbReference type="PROSITE" id="PS51186"/>
    </source>
</evidence>
<keyword evidence="4" id="KW-0012">Acyltransferase</keyword>
<organism evidence="4 5">
    <name type="scientific">Mesorhizobium shangrilense</name>
    <dbReference type="NCBI Taxonomy" id="460060"/>
    <lineage>
        <taxon>Bacteria</taxon>
        <taxon>Pseudomonadati</taxon>
        <taxon>Pseudomonadota</taxon>
        <taxon>Alphaproteobacteria</taxon>
        <taxon>Hyphomicrobiales</taxon>
        <taxon>Phyllobacteriaceae</taxon>
        <taxon>Mesorhizobium</taxon>
    </lineage>
</organism>
<protein>
    <submittedName>
        <fullName evidence="4">GNAT family N-acetyltransferase</fullName>
        <ecNumber evidence="4">2.3.1.-</ecNumber>
    </submittedName>
</protein>
<dbReference type="EC" id="2.3.1.-" evidence="4"/>
<dbReference type="CDD" id="cd04301">
    <property type="entry name" value="NAT_SF"/>
    <property type="match status" value="1"/>
</dbReference>
<gene>
    <name evidence="4" type="ORF">ABVQ20_11940</name>
</gene>
<name>A0ABV2DCH5_9HYPH</name>
<dbReference type="InterPro" id="IPR036390">
    <property type="entry name" value="WH_DNA-bd_sf"/>
</dbReference>
<dbReference type="Gene3D" id="1.10.10.10">
    <property type="entry name" value="Winged helix-like DNA-binding domain superfamily/Winged helix DNA-binding domain"/>
    <property type="match status" value="1"/>
</dbReference>
<evidence type="ECO:0000259" key="2">
    <source>
        <dbReference type="PROSITE" id="PS50995"/>
    </source>
</evidence>
<dbReference type="PANTHER" id="PTHR13947">
    <property type="entry name" value="GNAT FAMILY N-ACETYLTRANSFERASE"/>
    <property type="match status" value="1"/>
</dbReference>
<feature type="domain" description="N-acetyltransferase" evidence="3">
    <location>
        <begin position="191"/>
        <end position="334"/>
    </location>
</feature>
<dbReference type="InterPro" id="IPR000182">
    <property type="entry name" value="GNAT_dom"/>
</dbReference>
<dbReference type="Proteomes" id="UP001548832">
    <property type="component" value="Unassembled WGS sequence"/>
</dbReference>
<dbReference type="PROSITE" id="PS50995">
    <property type="entry name" value="HTH_MARR_2"/>
    <property type="match status" value="1"/>
</dbReference>
<feature type="domain" description="HTH marR-type" evidence="2">
    <location>
        <begin position="5"/>
        <end position="162"/>
    </location>
</feature>
<dbReference type="RefSeq" id="WP_354459693.1">
    <property type="nucleotide sequence ID" value="NZ_JBEWSZ010000001.1"/>
</dbReference>
<comment type="caution">
    <text evidence="4">The sequence shown here is derived from an EMBL/GenBank/DDBJ whole genome shotgun (WGS) entry which is preliminary data.</text>
</comment>
<dbReference type="GO" id="GO:0016746">
    <property type="term" value="F:acyltransferase activity"/>
    <property type="evidence" value="ECO:0007669"/>
    <property type="project" value="UniProtKB-KW"/>
</dbReference>
<dbReference type="EMBL" id="JBEWSZ010000001">
    <property type="protein sequence ID" value="MET2827684.1"/>
    <property type="molecule type" value="Genomic_DNA"/>
</dbReference>
<keyword evidence="5" id="KW-1185">Reference proteome</keyword>
<sequence length="334" mass="37256">MLDERNALVADIRRFNRFYTRTVGLLDETLTQSAFTLTEARVLFELGHRNCPAAPETAGEPGFLAEAFHLEMGPTASDIARQLRIDAAYLTRILRKFASEGLTETRTDPADKRRRILSLTARGEAALSGLQAAADRDTARLIESLPDHRLHELGGALRKAAELLGDQAQENPHGTPEGTLRPHRVGDVGWVVQRQAQLYAEEYGWSIEFEALLAEIGADFIRNFLPGRDFCWIAERSSQPVGAVFLVHLDDKVAKLRMLHVEAAARGMGIGKQLVEQCVNQARTCGYSRLMLWTNDILVAARAIYERAGFKLVGEERHHSFGKDLVGQTWELDL</sequence>
<dbReference type="Pfam" id="PF00583">
    <property type="entry name" value="Acetyltransf_1"/>
    <property type="match status" value="1"/>
</dbReference>
<evidence type="ECO:0000313" key="4">
    <source>
        <dbReference type="EMBL" id="MET2827684.1"/>
    </source>
</evidence>